<evidence type="ECO:0000256" key="1">
    <source>
        <dbReference type="SAM" id="Phobius"/>
    </source>
</evidence>
<reference evidence="2 3" key="1">
    <citation type="submission" date="2020-11" db="EMBL/GenBank/DDBJ databases">
        <title>Taxonomic investigation of Rahnella spp.</title>
        <authorList>
            <person name="Lee S.D."/>
        </authorList>
    </citation>
    <scope>NUCLEOTIDE SEQUENCE [LARGE SCALE GENOMIC DNA]</scope>
    <source>
        <strain evidence="2 3">SAP-10</strain>
    </source>
</reference>
<keyword evidence="3" id="KW-1185">Reference proteome</keyword>
<comment type="caution">
    <text evidence="2">The sequence shown here is derived from an EMBL/GenBank/DDBJ whole genome shotgun (WGS) entry which is preliminary data.</text>
</comment>
<name>A0ABS0DMI3_9GAMM</name>
<proteinExistence type="predicted"/>
<protein>
    <submittedName>
        <fullName evidence="2">Uncharacterized protein</fullName>
    </submittedName>
</protein>
<sequence length="94" mass="10765">MTRNTQKSRKAFASRLTHIMQIQTQYGRLWLRSRFRRMYIPASLKIVLLASLGLLALALTGTLLLILDAVALVSGLLRRPFRRGSFRPLIRKSV</sequence>
<keyword evidence="1" id="KW-0812">Transmembrane</keyword>
<feature type="transmembrane region" description="Helical" evidence="1">
    <location>
        <begin position="38"/>
        <end position="57"/>
    </location>
</feature>
<gene>
    <name evidence="2" type="ORF">IV431_06000</name>
</gene>
<dbReference type="EMBL" id="JADOBH010000001">
    <property type="protein sequence ID" value="MBF7955101.1"/>
    <property type="molecule type" value="Genomic_DNA"/>
</dbReference>
<organism evidence="2 3">
    <name type="scientific">Rahnella victoriana</name>
    <dbReference type="NCBI Taxonomy" id="1510570"/>
    <lineage>
        <taxon>Bacteria</taxon>
        <taxon>Pseudomonadati</taxon>
        <taxon>Pseudomonadota</taxon>
        <taxon>Gammaproteobacteria</taxon>
        <taxon>Enterobacterales</taxon>
        <taxon>Yersiniaceae</taxon>
        <taxon>Rahnella</taxon>
    </lineage>
</organism>
<keyword evidence="1" id="KW-0472">Membrane</keyword>
<evidence type="ECO:0000313" key="3">
    <source>
        <dbReference type="Proteomes" id="UP000600307"/>
    </source>
</evidence>
<evidence type="ECO:0000313" key="2">
    <source>
        <dbReference type="EMBL" id="MBF7955101.1"/>
    </source>
</evidence>
<dbReference type="RefSeq" id="WP_095925098.1">
    <property type="nucleotide sequence ID" value="NZ_CBCSED010000001.1"/>
</dbReference>
<dbReference type="Proteomes" id="UP000600307">
    <property type="component" value="Unassembled WGS sequence"/>
</dbReference>
<keyword evidence="1" id="KW-1133">Transmembrane helix</keyword>
<accession>A0ABS0DMI3</accession>